<feature type="transmembrane region" description="Helical" evidence="1">
    <location>
        <begin position="44"/>
        <end position="65"/>
    </location>
</feature>
<reference evidence="2 3" key="1">
    <citation type="submission" date="2018-11" db="EMBL/GenBank/DDBJ databases">
        <title>Sequencing the genomes of 1000 actinobacteria strains.</title>
        <authorList>
            <person name="Klenk H.-P."/>
        </authorList>
    </citation>
    <scope>NUCLEOTIDE SEQUENCE [LARGE SCALE GENOMIC DNA]</scope>
    <source>
        <strain evidence="2 3">DSM 14418</strain>
    </source>
</reference>
<dbReference type="EMBL" id="RKRA01000001">
    <property type="protein sequence ID" value="RPF26285.1"/>
    <property type="molecule type" value="Genomic_DNA"/>
</dbReference>
<evidence type="ECO:0000313" key="2">
    <source>
        <dbReference type="EMBL" id="RPF26285.1"/>
    </source>
</evidence>
<keyword evidence="3" id="KW-1185">Reference proteome</keyword>
<gene>
    <name evidence="2" type="ORF">EDD32_0719</name>
</gene>
<protein>
    <submittedName>
        <fullName evidence="2">CoA-binding protein</fullName>
    </submittedName>
</protein>
<dbReference type="PANTHER" id="PTHR43318">
    <property type="entry name" value="UDP-N-ACETYLGLUCOSAMINE 4,6-DEHYDRATASE"/>
    <property type="match status" value="1"/>
</dbReference>
<dbReference type="Proteomes" id="UP000280726">
    <property type="component" value="Unassembled WGS sequence"/>
</dbReference>
<sequence>MPSIVALRRMTMILWDALAWIGAILLVVGSRYDFALTDAQWDRIFLYATGAIALQVVVGTVLKLYRGRYRVGSFEEPLALAASTLFVAGTLGLVFYLLGYGDFPVGIAVLVPPVAAMIMGAARWLYRAWGLRSRPSSANAEPVLVYGAGDAGNQLLRLLNRDANSPYRAVGLIDDDPAKRNLTLHGVPVLGNRSDLLPVCAGDVGGVQGWHPESLLVQVVRQVRPEPQHQFGNRFSTRNGPVIESRVLSCLLDVRSWRGVLVLRLAVLVRGEVRRQQSIT</sequence>
<feature type="transmembrane region" description="Helical" evidence="1">
    <location>
        <begin position="77"/>
        <end position="99"/>
    </location>
</feature>
<accession>A0A3N4ZYZ5</accession>
<keyword evidence="1" id="KW-1133">Transmembrane helix</keyword>
<dbReference type="Pfam" id="PF13727">
    <property type="entry name" value="CoA_binding_3"/>
    <property type="match status" value="1"/>
</dbReference>
<dbReference type="AlphaFoldDB" id="A0A3N4ZYZ5"/>
<evidence type="ECO:0000256" key="1">
    <source>
        <dbReference type="SAM" id="Phobius"/>
    </source>
</evidence>
<feature type="transmembrane region" description="Helical" evidence="1">
    <location>
        <begin position="12"/>
        <end position="32"/>
    </location>
</feature>
<dbReference type="InterPro" id="IPR051203">
    <property type="entry name" value="Polysaccharide_Synthase-Rel"/>
</dbReference>
<dbReference type="InterPro" id="IPR029063">
    <property type="entry name" value="SAM-dependent_MTases_sf"/>
</dbReference>
<dbReference type="OrthoDB" id="9803111at2"/>
<name>A0A3N4ZYZ5_9MICO</name>
<dbReference type="Gene3D" id="3.40.50.720">
    <property type="entry name" value="NAD(P)-binding Rossmann-like Domain"/>
    <property type="match status" value="1"/>
</dbReference>
<proteinExistence type="predicted"/>
<evidence type="ECO:0000313" key="3">
    <source>
        <dbReference type="Proteomes" id="UP000280726"/>
    </source>
</evidence>
<dbReference type="PANTHER" id="PTHR43318:SF2">
    <property type="entry name" value="UDP-N-ACETYLGLUCOSAMINE 4,6-DEHYDRATASE (INVERTING)"/>
    <property type="match status" value="1"/>
</dbReference>
<feature type="transmembrane region" description="Helical" evidence="1">
    <location>
        <begin position="105"/>
        <end position="126"/>
    </location>
</feature>
<keyword evidence="1" id="KW-0472">Membrane</keyword>
<organism evidence="2 3">
    <name type="scientific">Georgenia muralis</name>
    <dbReference type="NCBI Taxonomy" id="154117"/>
    <lineage>
        <taxon>Bacteria</taxon>
        <taxon>Bacillati</taxon>
        <taxon>Actinomycetota</taxon>
        <taxon>Actinomycetes</taxon>
        <taxon>Micrococcales</taxon>
        <taxon>Bogoriellaceae</taxon>
        <taxon>Georgenia</taxon>
    </lineage>
</organism>
<dbReference type="SUPFAM" id="SSF53335">
    <property type="entry name" value="S-adenosyl-L-methionine-dependent methyltransferases"/>
    <property type="match status" value="1"/>
</dbReference>
<comment type="caution">
    <text evidence="2">The sequence shown here is derived from an EMBL/GenBank/DDBJ whole genome shotgun (WGS) entry which is preliminary data.</text>
</comment>
<keyword evidence="1" id="KW-0812">Transmembrane</keyword>